<feature type="compositionally biased region" description="Basic and acidic residues" evidence="10">
    <location>
        <begin position="1"/>
        <end position="11"/>
    </location>
</feature>
<dbReference type="GO" id="GO:0005452">
    <property type="term" value="F:solute:inorganic anion antiporter activity"/>
    <property type="evidence" value="ECO:0007669"/>
    <property type="project" value="InterPro"/>
</dbReference>
<feature type="transmembrane region" description="Helical" evidence="9">
    <location>
        <begin position="998"/>
        <end position="1017"/>
    </location>
</feature>
<feature type="compositionally biased region" description="Basic and acidic residues" evidence="10">
    <location>
        <begin position="53"/>
        <end position="83"/>
    </location>
</feature>
<dbReference type="InterPro" id="IPR003020">
    <property type="entry name" value="HCO3_transpt_euk"/>
</dbReference>
<dbReference type="Pfam" id="PF07565">
    <property type="entry name" value="Band_3_cyto"/>
    <property type="match status" value="1"/>
</dbReference>
<feature type="region of interest" description="Disordered" evidence="10">
    <location>
        <begin position="615"/>
        <end position="660"/>
    </location>
</feature>
<evidence type="ECO:0000256" key="4">
    <source>
        <dbReference type="ARBA" id="ARBA00022475"/>
    </source>
</evidence>
<feature type="transmembrane region" description="Helical" evidence="9">
    <location>
        <begin position="907"/>
        <end position="925"/>
    </location>
</feature>
<evidence type="ECO:0000256" key="2">
    <source>
        <dbReference type="ARBA" id="ARBA00010993"/>
    </source>
</evidence>
<feature type="domain" description="Band 3 cytoplasmic" evidence="12">
    <location>
        <begin position="246"/>
        <end position="588"/>
    </location>
</feature>
<evidence type="ECO:0000256" key="1">
    <source>
        <dbReference type="ARBA" id="ARBA00004651"/>
    </source>
</evidence>
<dbReference type="Pfam" id="PF00955">
    <property type="entry name" value="HCO3_cotransp"/>
    <property type="match status" value="1"/>
</dbReference>
<organism evidence="13 14">
    <name type="scientific">Amphibalanus amphitrite</name>
    <name type="common">Striped barnacle</name>
    <name type="synonym">Balanus amphitrite</name>
    <dbReference type="NCBI Taxonomy" id="1232801"/>
    <lineage>
        <taxon>Eukaryota</taxon>
        <taxon>Metazoa</taxon>
        <taxon>Ecdysozoa</taxon>
        <taxon>Arthropoda</taxon>
        <taxon>Crustacea</taxon>
        <taxon>Multicrustacea</taxon>
        <taxon>Cirripedia</taxon>
        <taxon>Thoracica</taxon>
        <taxon>Thoracicalcarea</taxon>
        <taxon>Balanomorpha</taxon>
        <taxon>Balanoidea</taxon>
        <taxon>Balanidae</taxon>
        <taxon>Amphibalaninae</taxon>
        <taxon>Amphibalanus</taxon>
    </lineage>
</organism>
<feature type="transmembrane region" description="Helical" evidence="9">
    <location>
        <begin position="945"/>
        <end position="965"/>
    </location>
</feature>
<feature type="transmembrane region" description="Helical" evidence="9">
    <location>
        <begin position="775"/>
        <end position="795"/>
    </location>
</feature>
<evidence type="ECO:0000256" key="10">
    <source>
        <dbReference type="SAM" id="MobiDB-lite"/>
    </source>
</evidence>
<evidence type="ECO:0000313" key="13">
    <source>
        <dbReference type="EMBL" id="KAF0300264.1"/>
    </source>
</evidence>
<dbReference type="SUPFAM" id="SSF55804">
    <property type="entry name" value="Phoshotransferase/anion transport protein"/>
    <property type="match status" value="1"/>
</dbReference>
<feature type="compositionally biased region" description="Basic residues" evidence="10">
    <location>
        <begin position="147"/>
        <end position="156"/>
    </location>
</feature>
<comment type="similarity">
    <text evidence="2 9">Belongs to the anion exchanger (TC 2.A.31) family.</text>
</comment>
<dbReference type="PRINTS" id="PR01231">
    <property type="entry name" value="HCO3TRNSPORT"/>
</dbReference>
<feature type="transmembrane region" description="Helical" evidence="9">
    <location>
        <begin position="688"/>
        <end position="712"/>
    </location>
</feature>
<dbReference type="AlphaFoldDB" id="A0A6A4W954"/>
<feature type="compositionally biased region" description="Low complexity" evidence="10">
    <location>
        <begin position="633"/>
        <end position="644"/>
    </location>
</feature>
<keyword evidence="8 9" id="KW-0472">Membrane</keyword>
<dbReference type="Proteomes" id="UP000440578">
    <property type="component" value="Unassembled WGS sequence"/>
</dbReference>
<feature type="compositionally biased region" description="Acidic residues" evidence="10">
    <location>
        <begin position="104"/>
        <end position="113"/>
    </location>
</feature>
<sequence length="1275" mass="141063">MDGGDGKEEQVTRPFKKPYNRYAADNDAMEEMDSMFRAPDERTDFTSLVTEEAEVKPSKRYSEDDFQGHFRENQYAKPHEPLKPAKQKKKKHEGGGSRRASIRDEDDDEEEDDAAAKSSSRTVPTLLVTDETAQGSDEAKKGDDKSSKHHHKHHRQHVEDPAGRRVPGSERRPRRPSTGQGPLDDELQDASDPHQDDISNHRFEEAGRRHHHKVAKKKDEVVRLGDINAGHGVTSGGKKIFDHTPHDIYVQMDELTATDSEAEWQACARWIKYEEDVEPGSDRWGKPHLSSLSFQSLMHLRRCLEKGVVLLDVEEHDSVAISHRITTQLVNEDAIQQQDFGAVMRTLLLRRQHVADHNSRGLRNYMSSRNLSRATLQSLADMRRDSARSLSEVDKDKLKNSLTVMSSSHGQIPRHNSLKRRPSSGRLRHEPAGPATMADHVTPAAVPTPATVQETIGGESVASNDDLRRFMSHNNILRRLAPGTETFSVNVGRVDFAAGPVAAFVRLSEGTYLPGITEMPLPVRFIFFLVGPHDSSEDYNETGRAFATIMSTPAFHEAAYKAESRSDLMWAFKEFLDDTLVLPPIDWTANPDVLDVHMLQTHSREIQERKREKLALRSRRESMVPGATVGPNGVAADGADAPPGDGDKKPEDDDPLTRRGRPFAGFINDIKRRYPHYVSDFKDGLDAAVFSAAFFIYFAALAGAITFGGLMMDKTDLLVGISETLISTAMAGVVFSLFSCQPLIIVGTTGPVLLFDEALYSFANSNGLEFLPMRVWIAIWMLAISLVLVGLEGSVLVRKFTRFTTEIFSSLVSLLFIFESLAKLASVFIEHPLLADYCTDSLFLSTLPLVVNPLSGEHMNVSTAMVAAANGNDTINANETELIDASNPNATMLGDAPLTDPKNQPNTALLSLLLMFGTFAIAQYLRYFRNSKFLGRRVRRMLGDFGVPIAILIMVGVDMLIPMVYTQRLEVPAGLTPSNPAVRDWLISPLGVHQSTSWLAIVGAIPAAGLIFIVIYMETMVCELIMAKPERNLKKGTGFHVDIVVMSVINLISALIGAPWMCAATIRSVSHAAALTVMSTTYAPGEKPKMVGVHEQRLSNLLVSIMMGLSVALSSVLKLIPVAVVFGVFMYMGVSSMTGVQMMERVVLFLKPVKYHPDENYVKRVKTWRMHLFTIIQFCCLGFLLGIKFTPAAIGFPFFLAMLVPLRLVLLPRLFSPIELQALDGDGGEMADDTDADFYEEAHTVPAATSAPSFYNNSSLQLLRVQSALSPQAKV</sequence>
<dbReference type="EMBL" id="VIIS01001275">
    <property type="protein sequence ID" value="KAF0300264.1"/>
    <property type="molecule type" value="Genomic_DNA"/>
</dbReference>
<gene>
    <name evidence="13" type="primary">SLC4A2_1</name>
    <name evidence="13" type="ORF">FJT64_027217</name>
</gene>
<evidence type="ECO:0000259" key="12">
    <source>
        <dbReference type="Pfam" id="PF07565"/>
    </source>
</evidence>
<dbReference type="NCBIfam" id="TIGR00834">
    <property type="entry name" value="ae"/>
    <property type="match status" value="1"/>
</dbReference>
<dbReference type="PANTHER" id="PTHR11453">
    <property type="entry name" value="ANION EXCHANGE PROTEIN"/>
    <property type="match status" value="1"/>
</dbReference>
<feature type="transmembrane region" description="Helical" evidence="9">
    <location>
        <begin position="1168"/>
        <end position="1187"/>
    </location>
</feature>
<feature type="compositionally biased region" description="Basic and acidic residues" evidence="10">
    <location>
        <begin position="645"/>
        <end position="657"/>
    </location>
</feature>
<evidence type="ECO:0000256" key="8">
    <source>
        <dbReference type="ARBA" id="ARBA00023136"/>
    </source>
</evidence>
<dbReference type="FunFam" id="1.10.287.570:FF:000001">
    <property type="entry name" value="Anion exchange protein"/>
    <property type="match status" value="1"/>
</dbReference>
<evidence type="ECO:0000256" key="7">
    <source>
        <dbReference type="ARBA" id="ARBA00023065"/>
    </source>
</evidence>
<dbReference type="InterPro" id="IPR011531">
    <property type="entry name" value="HCO3_transpt-like_TM_dom"/>
</dbReference>
<feature type="compositionally biased region" description="Basic and acidic residues" evidence="10">
    <location>
        <begin position="157"/>
        <end position="171"/>
    </location>
</feature>
<feature type="transmembrane region" description="Helical" evidence="9">
    <location>
        <begin position="807"/>
        <end position="829"/>
    </location>
</feature>
<evidence type="ECO:0000256" key="5">
    <source>
        <dbReference type="ARBA" id="ARBA00022692"/>
    </source>
</evidence>
<comment type="subcellular location">
    <subcellularLocation>
        <location evidence="1">Cell membrane</location>
        <topology evidence="1">Multi-pass membrane protein</topology>
    </subcellularLocation>
    <subcellularLocation>
        <location evidence="9">Membrane</location>
        <topology evidence="9">Multi-pass membrane protein</topology>
    </subcellularLocation>
</comment>
<comment type="caution">
    <text evidence="13">The sequence shown here is derived from an EMBL/GenBank/DDBJ whole genome shotgun (WGS) entry which is preliminary data.</text>
</comment>
<name>A0A6A4W954_AMPAM</name>
<dbReference type="GO" id="GO:0008509">
    <property type="term" value="F:monoatomic anion transmembrane transporter activity"/>
    <property type="evidence" value="ECO:0007669"/>
    <property type="project" value="InterPro"/>
</dbReference>
<dbReference type="InterPro" id="IPR016152">
    <property type="entry name" value="PTrfase/Anion_transptr"/>
</dbReference>
<evidence type="ECO:0000256" key="3">
    <source>
        <dbReference type="ARBA" id="ARBA00022448"/>
    </source>
</evidence>
<keyword evidence="7 9" id="KW-0406">Ion transport</keyword>
<dbReference type="GO" id="GO:0005886">
    <property type="term" value="C:plasma membrane"/>
    <property type="evidence" value="ECO:0007669"/>
    <property type="project" value="UniProtKB-SubCell"/>
</dbReference>
<dbReference type="Gene3D" id="3.40.930.10">
    <property type="entry name" value="Mannitol-specific EII, Chain A"/>
    <property type="match status" value="1"/>
</dbReference>
<accession>A0A6A4W954</accession>
<evidence type="ECO:0000313" key="14">
    <source>
        <dbReference type="Proteomes" id="UP000440578"/>
    </source>
</evidence>
<dbReference type="PANTHER" id="PTHR11453:SF47">
    <property type="entry name" value="ANION EXCHANGE PROTEIN"/>
    <property type="match status" value="1"/>
</dbReference>
<feature type="compositionally biased region" description="Basic and acidic residues" evidence="10">
    <location>
        <begin position="137"/>
        <end position="146"/>
    </location>
</feature>
<feature type="transmembrane region" description="Helical" evidence="9">
    <location>
        <begin position="1038"/>
        <end position="1060"/>
    </location>
</feature>
<feature type="region of interest" description="Disordered" evidence="10">
    <location>
        <begin position="1"/>
        <end position="198"/>
    </location>
</feature>
<evidence type="ECO:0000256" key="9">
    <source>
        <dbReference type="RuleBase" id="RU362035"/>
    </source>
</evidence>
<keyword evidence="14" id="KW-1185">Reference proteome</keyword>
<evidence type="ECO:0000259" key="11">
    <source>
        <dbReference type="Pfam" id="PF00955"/>
    </source>
</evidence>
<feature type="region of interest" description="Disordered" evidence="10">
    <location>
        <begin position="404"/>
        <end position="440"/>
    </location>
</feature>
<dbReference type="InterPro" id="IPR013769">
    <property type="entry name" value="Band3_cytoplasmic_dom"/>
</dbReference>
<keyword evidence="3 9" id="KW-0813">Transport</keyword>
<proteinExistence type="inferred from homology"/>
<evidence type="ECO:0000256" key="6">
    <source>
        <dbReference type="ARBA" id="ARBA00022989"/>
    </source>
</evidence>
<keyword evidence="5 9" id="KW-0812">Transmembrane</keyword>
<dbReference type="GO" id="GO:0015701">
    <property type="term" value="P:bicarbonate transport"/>
    <property type="evidence" value="ECO:0007669"/>
    <property type="project" value="TreeGrafter"/>
</dbReference>
<keyword evidence="4" id="KW-1003">Cell membrane</keyword>
<comment type="caution">
    <text evidence="9">Lacks conserved residue(s) required for the propagation of feature annotation.</text>
</comment>
<feature type="domain" description="Bicarbonate transporter-like transmembrane" evidence="11">
    <location>
        <begin position="661"/>
        <end position="1225"/>
    </location>
</feature>
<keyword evidence="6 9" id="KW-1133">Transmembrane helix</keyword>
<reference evidence="13 14" key="1">
    <citation type="submission" date="2019-07" db="EMBL/GenBank/DDBJ databases">
        <title>Draft genome assembly of a fouling barnacle, Amphibalanus amphitrite (Darwin, 1854): The first reference genome for Thecostraca.</title>
        <authorList>
            <person name="Kim W."/>
        </authorList>
    </citation>
    <scope>NUCLEOTIDE SEQUENCE [LARGE SCALE GENOMIC DNA]</scope>
    <source>
        <strain evidence="13">SNU_AA5</strain>
        <tissue evidence="13">Soma without cirri and trophi</tissue>
    </source>
</reference>
<protein>
    <recommendedName>
        <fullName evidence="9">Anion exchange protein</fullName>
    </recommendedName>
</protein>
<dbReference type="GO" id="GO:0051453">
    <property type="term" value="P:regulation of intracellular pH"/>
    <property type="evidence" value="ECO:0007669"/>
    <property type="project" value="TreeGrafter"/>
</dbReference>
<feature type="transmembrane region" description="Helical" evidence="9">
    <location>
        <begin position="724"/>
        <end position="755"/>
    </location>
</feature>
<dbReference type="OrthoDB" id="1735926at2759"/>
<dbReference type="Gene3D" id="1.10.287.570">
    <property type="entry name" value="Helical hairpin bin"/>
    <property type="match status" value="1"/>
</dbReference>